<evidence type="ECO:0000313" key="2">
    <source>
        <dbReference type="Proteomes" id="UP000002035"/>
    </source>
</evidence>
<dbReference type="AlphaFoldDB" id="C5FKD3"/>
<dbReference type="Proteomes" id="UP000002035">
    <property type="component" value="Unassembled WGS sequence"/>
</dbReference>
<evidence type="ECO:0000313" key="1">
    <source>
        <dbReference type="EMBL" id="EEQ30155.1"/>
    </source>
</evidence>
<name>C5FKD3_ARTOC</name>
<dbReference type="RefSeq" id="XP_002847468.1">
    <property type="nucleotide sequence ID" value="XM_002847422.1"/>
</dbReference>
<dbReference type="VEuPathDB" id="FungiDB:MCYG_02974"/>
<protein>
    <submittedName>
        <fullName evidence="1">Uncharacterized protein</fullName>
    </submittedName>
</protein>
<keyword evidence="2" id="KW-1185">Reference proteome</keyword>
<gene>
    <name evidence="1" type="ORF">MCYG_02974</name>
</gene>
<dbReference type="EMBL" id="DS995703">
    <property type="protein sequence ID" value="EEQ30155.1"/>
    <property type="molecule type" value="Genomic_DNA"/>
</dbReference>
<accession>C5FKD3</accession>
<proteinExistence type="predicted"/>
<sequence length="123" mass="14087">MAEYWDLLQGESSRASQQKQLWQNPYIWYDWALFQRPGPCSRYTKAKPPPLNWVDEYFVIHQLSPNFMPLPLFAVQLIPSHRSNNRKVRMPASISGASFVLILNDESNGRAANGDTVEPPLLA</sequence>
<organism evidence="1 2">
    <name type="scientific">Arthroderma otae (strain ATCC MYA-4605 / CBS 113480)</name>
    <name type="common">Microsporum canis</name>
    <dbReference type="NCBI Taxonomy" id="554155"/>
    <lineage>
        <taxon>Eukaryota</taxon>
        <taxon>Fungi</taxon>
        <taxon>Dikarya</taxon>
        <taxon>Ascomycota</taxon>
        <taxon>Pezizomycotina</taxon>
        <taxon>Eurotiomycetes</taxon>
        <taxon>Eurotiomycetidae</taxon>
        <taxon>Onygenales</taxon>
        <taxon>Arthrodermataceae</taxon>
        <taxon>Microsporum</taxon>
    </lineage>
</organism>
<dbReference type="GeneID" id="9224914"/>
<dbReference type="HOGENOM" id="CLU_2014727_0_0_1"/>
<reference evidence="2" key="1">
    <citation type="journal article" date="2012" name="MBio">
        <title>Comparative genome analysis of Trichophyton rubrum and related dermatophytes reveals candidate genes involved in infection.</title>
        <authorList>
            <person name="Martinez D.A."/>
            <person name="Oliver B.G."/>
            <person name="Graeser Y."/>
            <person name="Goldberg J.M."/>
            <person name="Li W."/>
            <person name="Martinez-Rossi N.M."/>
            <person name="Monod M."/>
            <person name="Shelest E."/>
            <person name="Barton R.C."/>
            <person name="Birch E."/>
            <person name="Brakhage A.A."/>
            <person name="Chen Z."/>
            <person name="Gurr S.J."/>
            <person name="Heiman D."/>
            <person name="Heitman J."/>
            <person name="Kosti I."/>
            <person name="Rossi A."/>
            <person name="Saif S."/>
            <person name="Samalova M."/>
            <person name="Saunders C.W."/>
            <person name="Shea T."/>
            <person name="Summerbell R.C."/>
            <person name="Xu J."/>
            <person name="Young S."/>
            <person name="Zeng Q."/>
            <person name="Birren B.W."/>
            <person name="Cuomo C.A."/>
            <person name="White T.C."/>
        </authorList>
    </citation>
    <scope>NUCLEOTIDE SEQUENCE [LARGE SCALE GENOMIC DNA]</scope>
    <source>
        <strain evidence="2">ATCC MYA-4605 / CBS 113480</strain>
    </source>
</reference>